<proteinExistence type="predicted"/>
<accession>A0AAD4YH67</accession>
<dbReference type="GO" id="GO:0016342">
    <property type="term" value="C:catenin complex"/>
    <property type="evidence" value="ECO:0007669"/>
    <property type="project" value="TreeGrafter"/>
</dbReference>
<keyword evidence="5" id="KW-1185">Reference proteome</keyword>
<dbReference type="AlphaFoldDB" id="A0AAD4YH67"/>
<dbReference type="GO" id="GO:0005912">
    <property type="term" value="C:adherens junction"/>
    <property type="evidence" value="ECO:0007669"/>
    <property type="project" value="TreeGrafter"/>
</dbReference>
<evidence type="ECO:0000256" key="2">
    <source>
        <dbReference type="ARBA" id="ARBA00022490"/>
    </source>
</evidence>
<sequence>MLAAPGRDRLRGGLDAPLAALVWRCMRLAACSPQPELQCLVARYRRLLELRSSGAQRLDPIDGPPGTGEGSQEPEEECAVLRAATEHLSQGVRTGLLRQILDTFTHTQSPLLSLVRAALATPSDEQVKGEISFLCGEVHVLTDALLDVAQILASSPKPSPSLSTRLELLCLELTLQARALTGHLSSSNTDYEHAF</sequence>
<dbReference type="PANTHER" id="PTHR18914">
    <property type="entry name" value="ALPHA CATENIN"/>
    <property type="match status" value="1"/>
</dbReference>
<dbReference type="GO" id="GO:0098609">
    <property type="term" value="P:cell-cell adhesion"/>
    <property type="evidence" value="ECO:0007669"/>
    <property type="project" value="TreeGrafter"/>
</dbReference>
<dbReference type="PANTHER" id="PTHR18914:SF30">
    <property type="entry name" value="VINCULIN_ALPHA-CATENIN FAMILY MEMBER 1"/>
    <property type="match status" value="1"/>
</dbReference>
<comment type="subcellular location">
    <subcellularLocation>
        <location evidence="1">Cytoplasm</location>
    </subcellularLocation>
</comment>
<evidence type="ECO:0000313" key="4">
    <source>
        <dbReference type="EMBL" id="KAI4547077.1"/>
    </source>
</evidence>
<comment type="caution">
    <text evidence="4">The sequence shown here is derived from an EMBL/GenBank/DDBJ whole genome shotgun (WGS) entry which is preliminary data.</text>
</comment>
<evidence type="ECO:0000256" key="3">
    <source>
        <dbReference type="SAM" id="MobiDB-lite"/>
    </source>
</evidence>
<dbReference type="EMBL" id="JAKZEL010000002">
    <property type="protein sequence ID" value="KAI4547077.1"/>
    <property type="molecule type" value="Genomic_DNA"/>
</dbReference>
<keyword evidence="2" id="KW-0963">Cytoplasm</keyword>
<dbReference type="GO" id="GO:0051015">
    <property type="term" value="F:actin filament binding"/>
    <property type="evidence" value="ECO:0007669"/>
    <property type="project" value="TreeGrafter"/>
</dbReference>
<dbReference type="GO" id="GO:0016477">
    <property type="term" value="P:cell migration"/>
    <property type="evidence" value="ECO:0007669"/>
    <property type="project" value="TreeGrafter"/>
</dbReference>
<evidence type="ECO:0000313" key="5">
    <source>
        <dbReference type="Proteomes" id="UP001214576"/>
    </source>
</evidence>
<evidence type="ECO:0000256" key="1">
    <source>
        <dbReference type="ARBA" id="ARBA00004496"/>
    </source>
</evidence>
<dbReference type="GO" id="GO:0005737">
    <property type="term" value="C:cytoplasm"/>
    <property type="evidence" value="ECO:0007669"/>
    <property type="project" value="UniProtKB-SubCell"/>
</dbReference>
<feature type="region of interest" description="Disordered" evidence="3">
    <location>
        <begin position="55"/>
        <end position="75"/>
    </location>
</feature>
<dbReference type="GO" id="GO:0008013">
    <property type="term" value="F:beta-catenin binding"/>
    <property type="evidence" value="ECO:0007669"/>
    <property type="project" value="TreeGrafter"/>
</dbReference>
<protein>
    <submittedName>
        <fullName evidence="4">Uncharacterized protein</fullName>
    </submittedName>
</protein>
<gene>
    <name evidence="4" type="ORF">MG293_003632</name>
</gene>
<reference evidence="4" key="1">
    <citation type="submission" date="2022-03" db="EMBL/GenBank/DDBJ databases">
        <title>Genomic analyses of argali, domestic sheep and their hybrids provide insights into chromosomal evolution, heterosis and genetic basis of agronomic traits.</title>
        <authorList>
            <person name="Li M."/>
        </authorList>
    </citation>
    <scope>NUCLEOTIDE SEQUENCE</scope>
    <source>
        <strain evidence="4">CAU-MHL-2022a</strain>
        <tissue evidence="4">Skin</tissue>
    </source>
</reference>
<organism evidence="4 5">
    <name type="scientific">Ovis ammon polii</name>
    <dbReference type="NCBI Taxonomy" id="230172"/>
    <lineage>
        <taxon>Eukaryota</taxon>
        <taxon>Metazoa</taxon>
        <taxon>Chordata</taxon>
        <taxon>Craniata</taxon>
        <taxon>Vertebrata</taxon>
        <taxon>Euteleostomi</taxon>
        <taxon>Mammalia</taxon>
        <taxon>Eutheria</taxon>
        <taxon>Laurasiatheria</taxon>
        <taxon>Artiodactyla</taxon>
        <taxon>Ruminantia</taxon>
        <taxon>Pecora</taxon>
        <taxon>Bovidae</taxon>
        <taxon>Caprinae</taxon>
        <taxon>Ovis</taxon>
    </lineage>
</organism>
<dbReference type="Proteomes" id="UP001214576">
    <property type="component" value="Unassembled WGS sequence"/>
</dbReference>
<name>A0AAD4YH67_OVIAM</name>
<dbReference type="Gene3D" id="1.20.120.810">
    <property type="entry name" value="Vinculin, Vh2 four-helix bundle"/>
    <property type="match status" value="1"/>
</dbReference>